<dbReference type="GO" id="GO:0071111">
    <property type="term" value="F:cyclic-guanylate-specific phosphodiesterase activity"/>
    <property type="evidence" value="ECO:0007669"/>
    <property type="project" value="InterPro"/>
</dbReference>
<name>A0A0K8QL97_9GAMM</name>
<dbReference type="InterPro" id="IPR011006">
    <property type="entry name" value="CheY-like_superfamily"/>
</dbReference>
<organism evidence="4">
    <name type="scientific">Mizugakiibacter sediminis</name>
    <dbReference type="NCBI Taxonomy" id="1475481"/>
    <lineage>
        <taxon>Bacteria</taxon>
        <taxon>Pseudomonadati</taxon>
        <taxon>Pseudomonadota</taxon>
        <taxon>Gammaproteobacteria</taxon>
        <taxon>Lysobacterales</taxon>
        <taxon>Rhodanobacteraceae</taxon>
        <taxon>Mizugakiibacter</taxon>
    </lineage>
</organism>
<evidence type="ECO:0000259" key="2">
    <source>
        <dbReference type="PROSITE" id="PS50110"/>
    </source>
</evidence>
<dbReference type="GO" id="GO:0000160">
    <property type="term" value="P:phosphorelay signal transduction system"/>
    <property type="evidence" value="ECO:0007669"/>
    <property type="project" value="InterPro"/>
</dbReference>
<dbReference type="SUPFAM" id="SSF141868">
    <property type="entry name" value="EAL domain-like"/>
    <property type="match status" value="1"/>
</dbReference>
<dbReference type="PANTHER" id="PTHR33121:SF79">
    <property type="entry name" value="CYCLIC DI-GMP PHOSPHODIESTERASE PDED-RELATED"/>
    <property type="match status" value="1"/>
</dbReference>
<feature type="modified residue" description="4-aspartylphosphate" evidence="1">
    <location>
        <position position="56"/>
    </location>
</feature>
<sequence length="554" mass="60788">MGDASRILVVDDDDDARYTLVRQLRRLGYARIEEARDGYEALRRIEAEPPDLVLLDTMMPGLDGAAVLRALHEADRLPDLPVVMVSANDSMDVVVRCIELGADDYLAKPVNVALLRARVASALEKRRHRESERAYLRRFDGETGLFNRSVLLERLQQALALRRRSALAAIVMDDHAQVMVSAGEAGVAKRLAGFAERINARLPGVDTLARVAPDALALILPVTEGEYSVAAALEALARGATAEARPAAPGRWSIGLAFARFGDDAPGADDLLGLAMSAAREVPVQARNRLSIVTPGMRESMRDALRLHAELERALSRDEFVLHFQPICAIDTLRPVAAEVLLRWAHPRHGLWTPGRFLYAVERSPLIQAIDEWVLEHTCRTLRAWKSWLPPVFALSANVTAETLAAEGLVGRIEAGLDEDCAGRLRMELTETMVMHDMPACVNAMEQLRARGVKIALDDFGTGFSSMTHISQIHCDALKIDRSFVSHVDQQPRTAKVLRAMVALAKSLDLVVIAEGVEREEELAVVRDVGCDLVQGYLTGRPMDADALRARLGG</sequence>
<dbReference type="Pfam" id="PF00990">
    <property type="entry name" value="GGDEF"/>
    <property type="match status" value="1"/>
</dbReference>
<evidence type="ECO:0000256" key="1">
    <source>
        <dbReference type="PROSITE-ProRule" id="PRU00169"/>
    </source>
</evidence>
<gene>
    <name evidence="4" type="ORF">MBSD_n0491</name>
</gene>
<dbReference type="Gene3D" id="3.40.50.2300">
    <property type="match status" value="1"/>
</dbReference>
<keyword evidence="5" id="KW-1185">Reference proteome</keyword>
<feature type="domain" description="Response regulatory" evidence="2">
    <location>
        <begin position="6"/>
        <end position="123"/>
    </location>
</feature>
<accession>A0A0K8QL97</accession>
<dbReference type="Gene3D" id="3.30.70.270">
    <property type="match status" value="1"/>
</dbReference>
<proteinExistence type="predicted"/>
<dbReference type="InterPro" id="IPR035919">
    <property type="entry name" value="EAL_sf"/>
</dbReference>
<dbReference type="InterPro" id="IPR029787">
    <property type="entry name" value="Nucleotide_cyclase"/>
</dbReference>
<dbReference type="InterPro" id="IPR001633">
    <property type="entry name" value="EAL_dom"/>
</dbReference>
<dbReference type="STRING" id="1475481.GCA_000953855_00499"/>
<dbReference type="Pfam" id="PF00563">
    <property type="entry name" value="EAL"/>
    <property type="match status" value="1"/>
</dbReference>
<dbReference type="SMART" id="SM00448">
    <property type="entry name" value="REC"/>
    <property type="match status" value="1"/>
</dbReference>
<keyword evidence="1" id="KW-0597">Phosphoprotein</keyword>
<dbReference type="InterPro" id="IPR001789">
    <property type="entry name" value="Sig_transdc_resp-reg_receiver"/>
</dbReference>
<dbReference type="CDD" id="cd01948">
    <property type="entry name" value="EAL"/>
    <property type="match status" value="1"/>
</dbReference>
<evidence type="ECO:0000313" key="5">
    <source>
        <dbReference type="Proteomes" id="UP000253740"/>
    </source>
</evidence>
<evidence type="ECO:0000313" key="4">
    <source>
        <dbReference type="EMBL" id="GAP65202.1"/>
    </source>
</evidence>
<dbReference type="SMART" id="SM00267">
    <property type="entry name" value="GGDEF"/>
    <property type="match status" value="1"/>
</dbReference>
<dbReference type="SMART" id="SM00052">
    <property type="entry name" value="EAL"/>
    <property type="match status" value="1"/>
</dbReference>
<dbReference type="InterPro" id="IPR050706">
    <property type="entry name" value="Cyclic-di-GMP_PDE-like"/>
</dbReference>
<dbReference type="PANTHER" id="PTHR33121">
    <property type="entry name" value="CYCLIC DI-GMP PHOSPHODIESTERASE PDEF"/>
    <property type="match status" value="1"/>
</dbReference>
<dbReference type="SUPFAM" id="SSF55073">
    <property type="entry name" value="Nucleotide cyclase"/>
    <property type="match status" value="1"/>
</dbReference>
<evidence type="ECO:0000259" key="3">
    <source>
        <dbReference type="PROSITE" id="PS50883"/>
    </source>
</evidence>
<dbReference type="PROSITE" id="PS50110">
    <property type="entry name" value="RESPONSE_REGULATORY"/>
    <property type="match status" value="1"/>
</dbReference>
<dbReference type="AlphaFoldDB" id="A0A0K8QL97"/>
<protein>
    <submittedName>
        <fullName evidence="4">Sensory box/GGDEF family protein</fullName>
    </submittedName>
</protein>
<dbReference type="InterPro" id="IPR043128">
    <property type="entry name" value="Rev_trsase/Diguanyl_cyclase"/>
</dbReference>
<dbReference type="InterPro" id="IPR000160">
    <property type="entry name" value="GGDEF_dom"/>
</dbReference>
<dbReference type="RefSeq" id="WP_062534769.1">
    <property type="nucleotide sequence ID" value="NZ_DF970154.1"/>
</dbReference>
<dbReference type="CDD" id="cd00156">
    <property type="entry name" value="REC"/>
    <property type="match status" value="1"/>
</dbReference>
<dbReference type="Pfam" id="PF00072">
    <property type="entry name" value="Response_reg"/>
    <property type="match status" value="1"/>
</dbReference>
<dbReference type="SUPFAM" id="SSF52172">
    <property type="entry name" value="CheY-like"/>
    <property type="match status" value="1"/>
</dbReference>
<dbReference type="Proteomes" id="UP000253740">
    <property type="component" value="Unassembled WGS sequence"/>
</dbReference>
<feature type="domain" description="EAL" evidence="3">
    <location>
        <begin position="304"/>
        <end position="554"/>
    </location>
</feature>
<dbReference type="PROSITE" id="PS50883">
    <property type="entry name" value="EAL"/>
    <property type="match status" value="1"/>
</dbReference>
<dbReference type="EMBL" id="DF970154">
    <property type="protein sequence ID" value="GAP65202.1"/>
    <property type="molecule type" value="Genomic_DNA"/>
</dbReference>
<dbReference type="Gene3D" id="3.20.20.450">
    <property type="entry name" value="EAL domain"/>
    <property type="match status" value="1"/>
</dbReference>
<reference evidence="4" key="1">
    <citation type="submission" date="2015-08" db="EMBL/GenBank/DDBJ databases">
        <title>Complete DNA Sequence of Pseudomonas syringae pv. actinidiae, the Causal Agent of Kiwifruit Canker Disease.</title>
        <authorList>
            <person name="Rikkerink E.H.A."/>
            <person name="Fineran P.C."/>
        </authorList>
    </citation>
    <scope>NUCLEOTIDE SEQUENCE</scope>
    <source>
        <strain evidence="4">SkMP5</strain>
    </source>
</reference>